<feature type="compositionally biased region" description="Basic and acidic residues" evidence="1">
    <location>
        <begin position="124"/>
        <end position="151"/>
    </location>
</feature>
<evidence type="ECO:0000256" key="1">
    <source>
        <dbReference type="SAM" id="MobiDB-lite"/>
    </source>
</evidence>
<dbReference type="InterPro" id="IPR002483">
    <property type="entry name" value="PWI_dom"/>
</dbReference>
<sequence>MDLRSWVSDNVMKLLGMSERIFVDYIIAEAQSCNTRESLREKLTELPQTAEAQRFIDNLFDRVPRKKSQKDETYLKRKREEQEAKEALAKSKSYKLILDDFSVEEPYSKKSKKSKKDKSLRKKEKLDTWESDQDDRKSKSSSSKEKSKYSESEDEYEKEEKEKIKDLKERDEFAKRLRQKDKEKTKNLVEDRSSKAESETTKRRNLADDAEARKKVLPDIRERSRQEYLRDRTDKQMKIEKRT</sequence>
<dbReference type="AlphaFoldDB" id="A0A916E5C6"/>
<feature type="compositionally biased region" description="Basic and acidic residues" evidence="1">
    <location>
        <begin position="158"/>
        <end position="243"/>
    </location>
</feature>
<evidence type="ECO:0000313" key="3">
    <source>
        <dbReference type="EMBL" id="CAB5363571.1"/>
    </source>
</evidence>
<gene>
    <name evidence="3" type="ORF">CHRIB12_LOCUS9593</name>
</gene>
<evidence type="ECO:0000313" key="4">
    <source>
        <dbReference type="Proteomes" id="UP000684084"/>
    </source>
</evidence>
<comment type="caution">
    <text evidence="3">The sequence shown here is derived from an EMBL/GenBank/DDBJ whole genome shotgun (WGS) entry which is preliminary data.</text>
</comment>
<dbReference type="OrthoDB" id="10253254at2759"/>
<protein>
    <recommendedName>
        <fullName evidence="2">PWI domain-containing protein</fullName>
    </recommendedName>
</protein>
<dbReference type="Pfam" id="PF01480">
    <property type="entry name" value="PWI"/>
    <property type="match status" value="1"/>
</dbReference>
<dbReference type="Proteomes" id="UP000684084">
    <property type="component" value="Unassembled WGS sequence"/>
</dbReference>
<proteinExistence type="predicted"/>
<dbReference type="VEuPathDB" id="FungiDB:RhiirFUN_010482"/>
<name>A0A916E5C6_9GLOM</name>
<feature type="compositionally biased region" description="Basic residues" evidence="1">
    <location>
        <begin position="109"/>
        <end position="123"/>
    </location>
</feature>
<reference evidence="3" key="1">
    <citation type="submission" date="2020-05" db="EMBL/GenBank/DDBJ databases">
        <authorList>
            <person name="Rincon C."/>
            <person name="Sanders R I."/>
            <person name="Robbins C."/>
            <person name="Chaturvedi A."/>
        </authorList>
    </citation>
    <scope>NUCLEOTIDE SEQUENCE</scope>
    <source>
        <strain evidence="3">CHB12</strain>
    </source>
</reference>
<feature type="domain" description="PWI" evidence="2">
    <location>
        <begin position="3"/>
        <end position="66"/>
    </location>
</feature>
<dbReference type="EMBL" id="CAGKOT010000018">
    <property type="protein sequence ID" value="CAB5363571.1"/>
    <property type="molecule type" value="Genomic_DNA"/>
</dbReference>
<organism evidence="3 4">
    <name type="scientific">Rhizophagus irregularis</name>
    <dbReference type="NCBI Taxonomy" id="588596"/>
    <lineage>
        <taxon>Eukaryota</taxon>
        <taxon>Fungi</taxon>
        <taxon>Fungi incertae sedis</taxon>
        <taxon>Mucoromycota</taxon>
        <taxon>Glomeromycotina</taxon>
        <taxon>Glomeromycetes</taxon>
        <taxon>Glomerales</taxon>
        <taxon>Glomeraceae</taxon>
        <taxon>Rhizophagus</taxon>
    </lineage>
</organism>
<evidence type="ECO:0000259" key="2">
    <source>
        <dbReference type="Pfam" id="PF01480"/>
    </source>
</evidence>
<accession>A0A916E5C6</accession>
<feature type="region of interest" description="Disordered" evidence="1">
    <location>
        <begin position="108"/>
        <end position="243"/>
    </location>
</feature>